<keyword evidence="3" id="KW-0479">Metal-binding</keyword>
<accession>A0A5C7HNU4</accession>
<organism evidence="6 7">
    <name type="scientific">Acer yangbiense</name>
    <dbReference type="NCBI Taxonomy" id="1000413"/>
    <lineage>
        <taxon>Eukaryota</taxon>
        <taxon>Viridiplantae</taxon>
        <taxon>Streptophyta</taxon>
        <taxon>Embryophyta</taxon>
        <taxon>Tracheophyta</taxon>
        <taxon>Spermatophyta</taxon>
        <taxon>Magnoliopsida</taxon>
        <taxon>eudicotyledons</taxon>
        <taxon>Gunneridae</taxon>
        <taxon>Pentapetalae</taxon>
        <taxon>rosids</taxon>
        <taxon>malvids</taxon>
        <taxon>Sapindales</taxon>
        <taxon>Sapindaceae</taxon>
        <taxon>Hippocastanoideae</taxon>
        <taxon>Acereae</taxon>
        <taxon>Acer</taxon>
    </lineage>
</organism>
<reference evidence="7" key="1">
    <citation type="journal article" date="2019" name="Gigascience">
        <title>De novo genome assembly of the endangered Acer yangbiense, a plant species with extremely small populations endemic to Yunnan Province, China.</title>
        <authorList>
            <person name="Yang J."/>
            <person name="Wariss H.M."/>
            <person name="Tao L."/>
            <person name="Zhang R."/>
            <person name="Yun Q."/>
            <person name="Hollingsworth P."/>
            <person name="Dao Z."/>
            <person name="Luo G."/>
            <person name="Guo H."/>
            <person name="Ma Y."/>
            <person name="Sun W."/>
        </authorList>
    </citation>
    <scope>NUCLEOTIDE SEQUENCE [LARGE SCALE GENOMIC DNA]</scope>
    <source>
        <strain evidence="7">cv. Malutang</strain>
    </source>
</reference>
<dbReference type="GO" id="GO:0008168">
    <property type="term" value="F:methyltransferase activity"/>
    <property type="evidence" value="ECO:0007669"/>
    <property type="project" value="UniProtKB-KW"/>
</dbReference>
<dbReference type="Proteomes" id="UP000323000">
    <property type="component" value="Chromosome 7"/>
</dbReference>
<evidence type="ECO:0000256" key="4">
    <source>
        <dbReference type="ARBA" id="ARBA00022842"/>
    </source>
</evidence>
<dbReference type="Gene3D" id="3.40.50.150">
    <property type="entry name" value="Vaccinia Virus protein VP39"/>
    <property type="match status" value="1"/>
</dbReference>
<dbReference type="GO" id="GO:0032259">
    <property type="term" value="P:methylation"/>
    <property type="evidence" value="ECO:0007669"/>
    <property type="project" value="UniProtKB-KW"/>
</dbReference>
<gene>
    <name evidence="6" type="ORF">EZV62_016287</name>
</gene>
<keyword evidence="1" id="KW-0489">Methyltransferase</keyword>
<keyword evidence="7" id="KW-1185">Reference proteome</keyword>
<dbReference type="PANTHER" id="PTHR31009">
    <property type="entry name" value="S-ADENOSYL-L-METHIONINE:CARBOXYL METHYLTRANSFERASE FAMILY PROTEIN"/>
    <property type="match status" value="1"/>
</dbReference>
<proteinExistence type="predicted"/>
<dbReference type="InterPro" id="IPR005299">
    <property type="entry name" value="MeTrfase_7"/>
</dbReference>
<dbReference type="Gene3D" id="1.10.1200.270">
    <property type="entry name" value="Methyltransferase, alpha-helical capping domain"/>
    <property type="match status" value="1"/>
</dbReference>
<keyword evidence="2" id="KW-0808">Transferase</keyword>
<evidence type="ECO:0008006" key="8">
    <source>
        <dbReference type="Google" id="ProtNLM"/>
    </source>
</evidence>
<evidence type="ECO:0000256" key="1">
    <source>
        <dbReference type="ARBA" id="ARBA00022603"/>
    </source>
</evidence>
<evidence type="ECO:0000256" key="3">
    <source>
        <dbReference type="ARBA" id="ARBA00022723"/>
    </source>
</evidence>
<evidence type="ECO:0000313" key="7">
    <source>
        <dbReference type="Proteomes" id="UP000323000"/>
    </source>
</evidence>
<dbReference type="OrthoDB" id="1523883at2759"/>
<feature type="region of interest" description="Disordered" evidence="5">
    <location>
        <begin position="1"/>
        <end position="21"/>
    </location>
</feature>
<dbReference type="Pfam" id="PF03492">
    <property type="entry name" value="Methyltransf_7"/>
    <property type="match status" value="1"/>
</dbReference>
<name>A0A5C7HNU4_9ROSI</name>
<evidence type="ECO:0000256" key="5">
    <source>
        <dbReference type="SAM" id="MobiDB-lite"/>
    </source>
</evidence>
<dbReference type="SUPFAM" id="SSF53335">
    <property type="entry name" value="S-adenosyl-L-methionine-dependent methyltransferases"/>
    <property type="match status" value="1"/>
</dbReference>
<protein>
    <recommendedName>
        <fullName evidence="8">Jasmonate O-methyltransferase</fullName>
    </recommendedName>
</protein>
<evidence type="ECO:0000313" key="6">
    <source>
        <dbReference type="EMBL" id="TXG58458.1"/>
    </source>
</evidence>
<dbReference type="GO" id="GO:0046872">
    <property type="term" value="F:metal ion binding"/>
    <property type="evidence" value="ECO:0007669"/>
    <property type="project" value="UniProtKB-KW"/>
</dbReference>
<dbReference type="InterPro" id="IPR042086">
    <property type="entry name" value="MeTrfase_capping"/>
</dbReference>
<dbReference type="EMBL" id="VAHF01000007">
    <property type="protein sequence ID" value="TXG58458.1"/>
    <property type="molecule type" value="Genomic_DNA"/>
</dbReference>
<evidence type="ECO:0000256" key="2">
    <source>
        <dbReference type="ARBA" id="ARBA00022679"/>
    </source>
</evidence>
<dbReference type="InterPro" id="IPR029063">
    <property type="entry name" value="SAM-dependent_MTases_sf"/>
</dbReference>
<sequence>MEELQNVLHMNGGEGENSYAKNSGQQKQVILKAKPFLQESIAELYNNIFPEDCMRFADMGCSSGPNALIPTWEAAEALYKVARKHNHKPPALQVFLNDLPGNDFNTVFKSLPSFYEKLKKLGKDHHDDHQDHESVLSCFIAAVPGSYYCRLFPPSFLHFVFSSSVSIGSLRYSCFVLKKQHFVPEGLISESGVPLYKKNICLTKTSPQGVCKAYLEQFEKDFTKFLKLRTEELVPGGRMVLTIGGNQSKEDSIKNYRPNVLELIGMELEAMVSEGIVEEWKLDAFNVPVYGPSFEEIQHVIEREGSYNINLLEKFDLSWDAGSVDINGDSSLDTRVKQVLKIVRSATEPILASHFGNSIMDDGMNEQMATP</sequence>
<dbReference type="AlphaFoldDB" id="A0A5C7HNU4"/>
<keyword evidence="4" id="KW-0460">Magnesium</keyword>
<comment type="caution">
    <text evidence="6">The sequence shown here is derived from an EMBL/GenBank/DDBJ whole genome shotgun (WGS) entry which is preliminary data.</text>
</comment>